<evidence type="ECO:0000256" key="3">
    <source>
        <dbReference type="ARBA" id="ARBA00022692"/>
    </source>
</evidence>
<feature type="transmembrane region" description="Helical" evidence="7">
    <location>
        <begin position="12"/>
        <end position="38"/>
    </location>
</feature>
<dbReference type="PANTHER" id="PTHR19282">
    <property type="entry name" value="TETRASPANIN"/>
    <property type="match status" value="1"/>
</dbReference>
<evidence type="ECO:0000256" key="4">
    <source>
        <dbReference type="ARBA" id="ARBA00022989"/>
    </source>
</evidence>
<feature type="disulfide bond" evidence="6">
    <location>
        <begin position="152"/>
        <end position="172"/>
    </location>
</feature>
<proteinExistence type="inferred from homology"/>
<reference evidence="8 9" key="1">
    <citation type="journal article" date="2023" name="BMC Biol.">
        <title>The compact genome of the sponge Oopsacas minuta (Hexactinellida) is lacking key metazoan core genes.</title>
        <authorList>
            <person name="Santini S."/>
            <person name="Schenkelaars Q."/>
            <person name="Jourda C."/>
            <person name="Duchesne M."/>
            <person name="Belahbib H."/>
            <person name="Rocher C."/>
            <person name="Selva M."/>
            <person name="Riesgo A."/>
            <person name="Vervoort M."/>
            <person name="Leys S.P."/>
            <person name="Kodjabachian L."/>
            <person name="Le Bivic A."/>
            <person name="Borchiellini C."/>
            <person name="Claverie J.M."/>
            <person name="Renard E."/>
        </authorList>
    </citation>
    <scope>NUCLEOTIDE SEQUENCE [LARGE SCALE GENOMIC DNA]</scope>
    <source>
        <strain evidence="8">SPO-2</strain>
    </source>
</reference>
<comment type="similarity">
    <text evidence="2 7">Belongs to the tetraspanin (TM4SF) family.</text>
</comment>
<keyword evidence="6" id="KW-1015">Disulfide bond</keyword>
<comment type="subcellular location">
    <subcellularLocation>
        <location evidence="1 7">Membrane</location>
        <topology evidence="1 7">Multi-pass membrane protein</topology>
    </subcellularLocation>
</comment>
<dbReference type="CDD" id="cd03127">
    <property type="entry name" value="tetraspanin_LEL"/>
    <property type="match status" value="1"/>
</dbReference>
<protein>
    <recommendedName>
        <fullName evidence="7">Tetraspanin</fullName>
    </recommendedName>
</protein>
<dbReference type="Pfam" id="PF00335">
    <property type="entry name" value="Tetraspanin"/>
    <property type="match status" value="1"/>
</dbReference>
<feature type="transmembrane region" description="Helical" evidence="7">
    <location>
        <begin position="58"/>
        <end position="85"/>
    </location>
</feature>
<keyword evidence="3 7" id="KW-0812">Transmembrane</keyword>
<evidence type="ECO:0000313" key="8">
    <source>
        <dbReference type="EMBL" id="KAI6654749.1"/>
    </source>
</evidence>
<keyword evidence="4 7" id="KW-1133">Transmembrane helix</keyword>
<dbReference type="InterPro" id="IPR008952">
    <property type="entry name" value="Tetraspanin_EC2_sf"/>
</dbReference>
<evidence type="ECO:0000256" key="5">
    <source>
        <dbReference type="ARBA" id="ARBA00023136"/>
    </source>
</evidence>
<accession>A0AAV7K0J5</accession>
<dbReference type="PRINTS" id="PR00259">
    <property type="entry name" value="TMFOUR"/>
</dbReference>
<dbReference type="Gene3D" id="1.10.1450.10">
    <property type="entry name" value="Tetraspanin"/>
    <property type="match status" value="1"/>
</dbReference>
<dbReference type="PANTHER" id="PTHR19282:SF544">
    <property type="entry name" value="TETRASPANIN"/>
    <property type="match status" value="1"/>
</dbReference>
<dbReference type="PIRSF" id="PIRSF002419">
    <property type="entry name" value="Tetraspanin"/>
    <property type="match status" value="1"/>
</dbReference>
<dbReference type="Proteomes" id="UP001165289">
    <property type="component" value="Unassembled WGS sequence"/>
</dbReference>
<evidence type="ECO:0000313" key="9">
    <source>
        <dbReference type="Proteomes" id="UP001165289"/>
    </source>
</evidence>
<evidence type="ECO:0000256" key="7">
    <source>
        <dbReference type="RuleBase" id="RU361218"/>
    </source>
</evidence>
<dbReference type="AlphaFoldDB" id="A0AAV7K0J5"/>
<dbReference type="InterPro" id="IPR000301">
    <property type="entry name" value="Tetraspanin_animals"/>
</dbReference>
<evidence type="ECO:0000256" key="6">
    <source>
        <dbReference type="PIRSR" id="PIRSR002419-1"/>
    </source>
</evidence>
<dbReference type="InterPro" id="IPR018499">
    <property type="entry name" value="Tetraspanin/Peripherin"/>
</dbReference>
<name>A0AAV7K0J5_9METZ</name>
<dbReference type="GO" id="GO:0005886">
    <property type="term" value="C:plasma membrane"/>
    <property type="evidence" value="ECO:0007669"/>
    <property type="project" value="TreeGrafter"/>
</dbReference>
<evidence type="ECO:0000256" key="1">
    <source>
        <dbReference type="ARBA" id="ARBA00004141"/>
    </source>
</evidence>
<keyword evidence="9" id="KW-1185">Reference proteome</keyword>
<comment type="caution">
    <text evidence="8">The sequence shown here is derived from an EMBL/GenBank/DDBJ whole genome shotgun (WGS) entry which is preliminary data.</text>
</comment>
<organism evidence="8 9">
    <name type="scientific">Oopsacas minuta</name>
    <dbReference type="NCBI Taxonomy" id="111878"/>
    <lineage>
        <taxon>Eukaryota</taxon>
        <taxon>Metazoa</taxon>
        <taxon>Porifera</taxon>
        <taxon>Hexactinellida</taxon>
        <taxon>Hexasterophora</taxon>
        <taxon>Lyssacinosida</taxon>
        <taxon>Leucopsacidae</taxon>
        <taxon>Oopsacas</taxon>
    </lineage>
</organism>
<dbReference type="EMBL" id="JAKMXF010000221">
    <property type="protein sequence ID" value="KAI6654749.1"/>
    <property type="molecule type" value="Genomic_DNA"/>
</dbReference>
<keyword evidence="5 7" id="KW-0472">Membrane</keyword>
<dbReference type="SUPFAM" id="SSF48652">
    <property type="entry name" value="Tetraspanin"/>
    <property type="match status" value="1"/>
</dbReference>
<evidence type="ECO:0000256" key="2">
    <source>
        <dbReference type="ARBA" id="ARBA00006840"/>
    </source>
</evidence>
<gene>
    <name evidence="8" type="ORF">LOD99_2628</name>
</gene>
<feature type="transmembrane region" description="Helical" evidence="7">
    <location>
        <begin position="92"/>
        <end position="114"/>
    </location>
</feature>
<feature type="transmembrane region" description="Helical" evidence="7">
    <location>
        <begin position="202"/>
        <end position="226"/>
    </location>
</feature>
<sequence length="237" mass="26114">MKSEIKDGMLLRVLLLIFCAWLWILGAAVVAPIAYYVIAFKDFFTFLGTETYFHVLYIVSPVLIGITVLIILTASIIGCCSAALYNRCLLTTFNVIMVLSVLLHVAGAGVFLALHDEISTKMTDSMKSYMQNASPDEVALTFESIQNGLKCCGTESPNDWYTIKAQIPSSCCIDQGCVPIASNVHKTGCAYHLKTNFQWISILSMVVAVIVTCMEIFGIILSYILICKPRYVVAQPI</sequence>